<dbReference type="Pfam" id="PF13715">
    <property type="entry name" value="CarbopepD_reg_2"/>
    <property type="match status" value="1"/>
</dbReference>
<keyword evidence="3 8" id="KW-1134">Transmembrane beta strand</keyword>
<evidence type="ECO:0000256" key="9">
    <source>
        <dbReference type="RuleBase" id="RU003357"/>
    </source>
</evidence>
<evidence type="ECO:0000313" key="12">
    <source>
        <dbReference type="EMBL" id="SER87859.1"/>
    </source>
</evidence>
<accession>A0A1H9SU51</accession>
<dbReference type="OrthoDB" id="9768177at2"/>
<dbReference type="AlphaFoldDB" id="A0A1H9SU51"/>
<protein>
    <submittedName>
        <fullName evidence="12">TonB-linked outer membrane protein, SusC/RagA family</fullName>
    </submittedName>
</protein>
<keyword evidence="2 8" id="KW-0813">Transport</keyword>
<gene>
    <name evidence="12" type="ORF">SAMN04488023_11960</name>
</gene>
<evidence type="ECO:0000256" key="2">
    <source>
        <dbReference type="ARBA" id="ARBA00022448"/>
    </source>
</evidence>
<evidence type="ECO:0000256" key="5">
    <source>
        <dbReference type="ARBA" id="ARBA00023077"/>
    </source>
</evidence>
<comment type="subcellular location">
    <subcellularLocation>
        <location evidence="1 8">Cell outer membrane</location>
        <topology evidence="1 8">Multi-pass membrane protein</topology>
    </subcellularLocation>
</comment>
<dbReference type="RefSeq" id="WP_090885853.1">
    <property type="nucleotide sequence ID" value="NZ_FOGG01000019.1"/>
</dbReference>
<dbReference type="Gene3D" id="2.60.40.1120">
    <property type="entry name" value="Carboxypeptidase-like, regulatory domain"/>
    <property type="match status" value="1"/>
</dbReference>
<reference evidence="12 13" key="1">
    <citation type="submission" date="2016-10" db="EMBL/GenBank/DDBJ databases">
        <authorList>
            <person name="de Groot N.N."/>
        </authorList>
    </citation>
    <scope>NUCLEOTIDE SEQUENCE [LARGE SCALE GENOMIC DNA]</scope>
    <source>
        <strain evidence="12 13">DSM 18610</strain>
    </source>
</reference>
<evidence type="ECO:0000256" key="8">
    <source>
        <dbReference type="PROSITE-ProRule" id="PRU01360"/>
    </source>
</evidence>
<evidence type="ECO:0000256" key="4">
    <source>
        <dbReference type="ARBA" id="ARBA00022692"/>
    </source>
</evidence>
<dbReference type="EMBL" id="FOGG01000019">
    <property type="protein sequence ID" value="SER87859.1"/>
    <property type="molecule type" value="Genomic_DNA"/>
</dbReference>
<dbReference type="InterPro" id="IPR036942">
    <property type="entry name" value="Beta-barrel_TonB_sf"/>
</dbReference>
<keyword evidence="6 8" id="KW-0472">Membrane</keyword>
<dbReference type="InterPro" id="IPR000531">
    <property type="entry name" value="Beta-barrel_TonB"/>
</dbReference>
<dbReference type="InterPro" id="IPR037066">
    <property type="entry name" value="Plug_dom_sf"/>
</dbReference>
<dbReference type="Pfam" id="PF07715">
    <property type="entry name" value="Plug"/>
    <property type="match status" value="1"/>
</dbReference>
<dbReference type="NCBIfam" id="TIGR04057">
    <property type="entry name" value="SusC_RagA_signa"/>
    <property type="match status" value="1"/>
</dbReference>
<proteinExistence type="inferred from homology"/>
<dbReference type="Gene3D" id="2.40.170.20">
    <property type="entry name" value="TonB-dependent receptor, beta-barrel domain"/>
    <property type="match status" value="1"/>
</dbReference>
<keyword evidence="5 9" id="KW-0798">TonB box</keyword>
<evidence type="ECO:0000313" key="13">
    <source>
        <dbReference type="Proteomes" id="UP000199572"/>
    </source>
</evidence>
<name>A0A1H9SU51_9SPHI</name>
<dbReference type="Proteomes" id="UP000199572">
    <property type="component" value="Unassembled WGS sequence"/>
</dbReference>
<keyword evidence="7 8" id="KW-0998">Cell outer membrane</keyword>
<dbReference type="GO" id="GO:0009279">
    <property type="term" value="C:cell outer membrane"/>
    <property type="evidence" value="ECO:0007669"/>
    <property type="project" value="UniProtKB-SubCell"/>
</dbReference>
<dbReference type="InterPro" id="IPR023996">
    <property type="entry name" value="TonB-dep_OMP_SusC/RagA"/>
</dbReference>
<feature type="domain" description="TonB-dependent receptor-like beta-barrel" evidence="10">
    <location>
        <begin position="507"/>
        <end position="1063"/>
    </location>
</feature>
<evidence type="ECO:0000259" key="11">
    <source>
        <dbReference type="Pfam" id="PF07715"/>
    </source>
</evidence>
<dbReference type="InterPro" id="IPR039426">
    <property type="entry name" value="TonB-dep_rcpt-like"/>
</dbReference>
<evidence type="ECO:0000259" key="10">
    <source>
        <dbReference type="Pfam" id="PF00593"/>
    </source>
</evidence>
<dbReference type="PROSITE" id="PS52016">
    <property type="entry name" value="TONB_DEPENDENT_REC_3"/>
    <property type="match status" value="1"/>
</dbReference>
<dbReference type="InterPro" id="IPR012910">
    <property type="entry name" value="Plug_dom"/>
</dbReference>
<feature type="domain" description="TonB-dependent receptor plug" evidence="11">
    <location>
        <begin position="228"/>
        <end position="350"/>
    </location>
</feature>
<organism evidence="12 13">
    <name type="scientific">Pedobacter rhizosphaerae</name>
    <dbReference type="NCBI Taxonomy" id="390241"/>
    <lineage>
        <taxon>Bacteria</taxon>
        <taxon>Pseudomonadati</taxon>
        <taxon>Bacteroidota</taxon>
        <taxon>Sphingobacteriia</taxon>
        <taxon>Sphingobacteriales</taxon>
        <taxon>Sphingobacteriaceae</taxon>
        <taxon>Pedobacter</taxon>
    </lineage>
</organism>
<evidence type="ECO:0000256" key="3">
    <source>
        <dbReference type="ARBA" id="ARBA00022452"/>
    </source>
</evidence>
<sequence>MYKILPQPERGGYSYAFCKTLLVMKLIVLCLLTTILQVSAKTFAQRVTLNSMKAPLEQVIKEIGNQTGYDFFYSLQVIRKTNPVTVTLKNVSVEEALLKIFNNQPVSYTIAMADKAVVIKAMENKIKTPYINAFFIVKGKVTDEGGNPLPGASIKMLVSGEVVVSDAQGFFELKNLNGEGMIECSYVGYVTQQIRITNKTQFLDIRMLRADNKLDEVVLIGYGTSTKRLNTGSVSSVSSKDITSQPLANPLGALAGRISGMTISQNNGLPGGNYTVQIRGQNSLQSGGTPLYVIDGVPFSGEDINRFGLGAANGGISAFSMINPTDIDRIDVLKDGDATAIYGARGANGVVLITTKRGNSGAARLTANVYRGAGKVSHFIPMLNTQQYLEMRKEAFANDGVEPDEFNAPDLTIYDQNKYTNWQKEIIGGTANVTDAQTSFSGGNNNIRFLMNANYRKEGTVFKGDMGTERIGTRMNLDYISTSGKFSASASAAFSADKTNLITMDLTNTYNLPPNMPLYNADGSLFWDSYQQNPLGSLNQKYKGLTNTLLGNATIKYMPLEGLALKMNLGYNQTTLDQKSSYPSSSFNPAFGMASLAMFGNSRMNNFIVEPTADYSIKSPNFKLNFLAGASWQSTNSTGQSITGENYSNDALLGSIVAAGNLVPQYETIDKYNFNSVFGKVNYSYRDKYLLNATYRRDGSSKFGINNRFGSFGAFGVAWVFSEEEFVKNNLAFLSFGKFRGSYGLTGNDQIENYRYLQIYSLGNPYQQQPATYVMSTSNPDIRWESTRKLEFGLDLGIWKDRFLIGVNYYRNRSDNQIISTSIGTQSGFKTFIQNINALIENSGLEFELNTKNVRGINFTWNTSLNITMPNSKLLEFPGLETSFYKDSFFIGQPVNGQRYYQYLGVNAATGVAAYQDVDEDGTPELVPAPLGTPFYGGISNTFTYRNWSLDFLIQFNHRNGLRNRLSSYNNAAVLGNMSNQNTSVLDRWRSPGNTGTLFPAATAEQGTQLSASYDYFNESNAFFGDASFVRFKSVNLGYRFHGDWLNKLRIADLNIYFQGQNLLTLTKNKYVFDPETSGVGIGTMPALRTFVLGLNCSF</sequence>
<dbReference type="NCBIfam" id="TIGR04056">
    <property type="entry name" value="OMP_RagA_SusC"/>
    <property type="match status" value="1"/>
</dbReference>
<dbReference type="Gene3D" id="2.170.130.10">
    <property type="entry name" value="TonB-dependent receptor, plug domain"/>
    <property type="match status" value="1"/>
</dbReference>
<keyword evidence="13" id="KW-1185">Reference proteome</keyword>
<evidence type="ECO:0000256" key="7">
    <source>
        <dbReference type="ARBA" id="ARBA00023237"/>
    </source>
</evidence>
<keyword evidence="4 8" id="KW-0812">Transmembrane</keyword>
<dbReference type="InterPro" id="IPR008969">
    <property type="entry name" value="CarboxyPept-like_regulatory"/>
</dbReference>
<dbReference type="SUPFAM" id="SSF56935">
    <property type="entry name" value="Porins"/>
    <property type="match status" value="1"/>
</dbReference>
<evidence type="ECO:0000256" key="6">
    <source>
        <dbReference type="ARBA" id="ARBA00023136"/>
    </source>
</evidence>
<dbReference type="InterPro" id="IPR023997">
    <property type="entry name" value="TonB-dep_OMP_SusC/RagA_CS"/>
</dbReference>
<dbReference type="SUPFAM" id="SSF49464">
    <property type="entry name" value="Carboxypeptidase regulatory domain-like"/>
    <property type="match status" value="1"/>
</dbReference>
<dbReference type="Pfam" id="PF00593">
    <property type="entry name" value="TonB_dep_Rec_b-barrel"/>
    <property type="match status" value="1"/>
</dbReference>
<dbReference type="STRING" id="390241.SAMN04488023_11960"/>
<evidence type="ECO:0000256" key="1">
    <source>
        <dbReference type="ARBA" id="ARBA00004571"/>
    </source>
</evidence>
<comment type="similarity">
    <text evidence="8 9">Belongs to the TonB-dependent receptor family.</text>
</comment>